<dbReference type="AlphaFoldDB" id="A0AAV4GWV7"/>
<gene>
    <name evidence="1" type="ORF">ElyMa_002545900</name>
</gene>
<proteinExistence type="predicted"/>
<name>A0AAV4GWV7_9GAST</name>
<feature type="non-terminal residue" evidence="1">
    <location>
        <position position="1"/>
    </location>
</feature>
<dbReference type="EMBL" id="BMAT01005247">
    <property type="protein sequence ID" value="GFR89596.1"/>
    <property type="molecule type" value="Genomic_DNA"/>
</dbReference>
<protein>
    <submittedName>
        <fullName evidence="1">Uncharacterized protein</fullName>
    </submittedName>
</protein>
<organism evidence="1 2">
    <name type="scientific">Elysia marginata</name>
    <dbReference type="NCBI Taxonomy" id="1093978"/>
    <lineage>
        <taxon>Eukaryota</taxon>
        <taxon>Metazoa</taxon>
        <taxon>Spiralia</taxon>
        <taxon>Lophotrochozoa</taxon>
        <taxon>Mollusca</taxon>
        <taxon>Gastropoda</taxon>
        <taxon>Heterobranchia</taxon>
        <taxon>Euthyneura</taxon>
        <taxon>Panpulmonata</taxon>
        <taxon>Sacoglossa</taxon>
        <taxon>Placobranchoidea</taxon>
        <taxon>Plakobranchidae</taxon>
        <taxon>Elysia</taxon>
    </lineage>
</organism>
<dbReference type="Proteomes" id="UP000762676">
    <property type="component" value="Unassembled WGS sequence"/>
</dbReference>
<evidence type="ECO:0000313" key="1">
    <source>
        <dbReference type="EMBL" id="GFR89596.1"/>
    </source>
</evidence>
<comment type="caution">
    <text evidence="1">The sequence shown here is derived from an EMBL/GenBank/DDBJ whole genome shotgun (WGS) entry which is preliminary data.</text>
</comment>
<reference evidence="1 2" key="1">
    <citation type="journal article" date="2021" name="Elife">
        <title>Chloroplast acquisition without the gene transfer in kleptoplastic sea slugs, Plakobranchus ocellatus.</title>
        <authorList>
            <person name="Maeda T."/>
            <person name="Takahashi S."/>
            <person name="Yoshida T."/>
            <person name="Shimamura S."/>
            <person name="Takaki Y."/>
            <person name="Nagai Y."/>
            <person name="Toyoda A."/>
            <person name="Suzuki Y."/>
            <person name="Arimoto A."/>
            <person name="Ishii H."/>
            <person name="Satoh N."/>
            <person name="Nishiyama T."/>
            <person name="Hasebe M."/>
            <person name="Maruyama T."/>
            <person name="Minagawa J."/>
            <person name="Obokata J."/>
            <person name="Shigenobu S."/>
        </authorList>
    </citation>
    <scope>NUCLEOTIDE SEQUENCE [LARGE SCALE GENOMIC DNA]</scope>
</reference>
<accession>A0AAV4GWV7</accession>
<sequence length="79" mass="9325">VFLICKQNIDEESDFVTLKDKGHREIKFVQLMLEPMLPYFAAFRSNFYAKSARLYLQNMSELETINPKCPHLFIRAIVL</sequence>
<keyword evidence="2" id="KW-1185">Reference proteome</keyword>
<evidence type="ECO:0000313" key="2">
    <source>
        <dbReference type="Proteomes" id="UP000762676"/>
    </source>
</evidence>